<dbReference type="VEuPathDB" id="PiroplasmaDB:BmR1_04g06500"/>
<gene>
    <name evidence="1" type="ORF">BmR1_04g06500</name>
</gene>
<dbReference type="GeneID" id="24425945"/>
<dbReference type="KEGG" id="bmic:BmR1_04g06500"/>
<dbReference type="Proteomes" id="UP000002899">
    <property type="component" value="Chromosome IV"/>
</dbReference>
<organism evidence="1 2">
    <name type="scientific">Babesia microti (strain RI)</name>
    <dbReference type="NCBI Taxonomy" id="1133968"/>
    <lineage>
        <taxon>Eukaryota</taxon>
        <taxon>Sar</taxon>
        <taxon>Alveolata</taxon>
        <taxon>Apicomplexa</taxon>
        <taxon>Aconoidasida</taxon>
        <taxon>Piroplasmida</taxon>
        <taxon>Babesiidae</taxon>
        <taxon>Babesia</taxon>
    </lineage>
</organism>
<dbReference type="RefSeq" id="XP_012649905.1">
    <property type="nucleotide sequence ID" value="XM_012794451.1"/>
</dbReference>
<dbReference type="OrthoDB" id="430577at2759"/>
<keyword evidence="2" id="KW-1185">Reference proteome</keyword>
<dbReference type="AlphaFoldDB" id="I7IHB0"/>
<dbReference type="EMBL" id="LN871599">
    <property type="protein sequence ID" value="CCF75497.1"/>
    <property type="molecule type" value="Genomic_DNA"/>
</dbReference>
<reference evidence="1 2" key="3">
    <citation type="journal article" date="2016" name="Sci. Rep.">
        <title>Genome-wide diversity and gene expression profiling of Babesia microti isolates identify polymorphic genes that mediate host-pathogen interactions.</title>
        <authorList>
            <person name="Silva J.C."/>
            <person name="Cornillot E."/>
            <person name="McCracken C."/>
            <person name="Usmani-Brown S."/>
            <person name="Dwivedi A."/>
            <person name="Ifeonu O.O."/>
            <person name="Crabtree J."/>
            <person name="Gotia H.T."/>
            <person name="Virji A.Z."/>
            <person name="Reynes C."/>
            <person name="Colinge J."/>
            <person name="Kumar V."/>
            <person name="Lawres L."/>
            <person name="Pazzi J.E."/>
            <person name="Pablo J.V."/>
            <person name="Hung C."/>
            <person name="Brancato J."/>
            <person name="Kumari P."/>
            <person name="Orvis J."/>
            <person name="Tretina K."/>
            <person name="Chibucos M."/>
            <person name="Ott S."/>
            <person name="Sadzewicz L."/>
            <person name="Sengamalay N."/>
            <person name="Shetty A.C."/>
            <person name="Su Q."/>
            <person name="Tallon L."/>
            <person name="Fraser C.M."/>
            <person name="Frutos R."/>
            <person name="Molina D.M."/>
            <person name="Krause P.J."/>
            <person name="Ben Mamoun C."/>
        </authorList>
    </citation>
    <scope>NUCLEOTIDE SEQUENCE [LARGE SCALE GENOMIC DNA]</scope>
    <source>
        <strain evidence="1 2">RI</strain>
    </source>
</reference>
<sequence length="99" mass="11487">MGVSARFKIWVDAFNNSKWKNLGNEVAEGVGSKYTNFSLQHAMDKINFLPTLYLNREFLLSLSYKNPFLLRNTFLPQKYSYILLDKQQESTELSATNNN</sequence>
<evidence type="ECO:0000313" key="2">
    <source>
        <dbReference type="Proteomes" id="UP000002899"/>
    </source>
</evidence>
<reference evidence="1 2" key="2">
    <citation type="journal article" date="2013" name="PLoS ONE">
        <title>Whole genome mapping and re-organization of the nuclear and mitochondrial genomes of Babesia microti isolates.</title>
        <authorList>
            <person name="Cornillot E."/>
            <person name="Dassouli A."/>
            <person name="Garg A."/>
            <person name="Pachikara N."/>
            <person name="Randazzo S."/>
            <person name="Depoix D."/>
            <person name="Carcy B."/>
            <person name="Delbecq S."/>
            <person name="Frutos R."/>
            <person name="Silva J.C."/>
            <person name="Sutton R."/>
            <person name="Krause P.J."/>
            <person name="Mamoun C.B."/>
        </authorList>
    </citation>
    <scope>NUCLEOTIDE SEQUENCE [LARGE SCALE GENOMIC DNA]</scope>
    <source>
        <strain evidence="1 2">RI</strain>
    </source>
</reference>
<reference evidence="1 2" key="1">
    <citation type="journal article" date="2012" name="Nucleic Acids Res.">
        <title>Sequencing of the smallest Apicomplexan genome from the human pathogen Babesia microti.</title>
        <authorList>
            <person name="Cornillot E."/>
            <person name="Hadj-Kaddour K."/>
            <person name="Dassouli A."/>
            <person name="Noel B."/>
            <person name="Ranwez V."/>
            <person name="Vacherie B."/>
            <person name="Augagneur Y."/>
            <person name="Bres V."/>
            <person name="Duclos A."/>
            <person name="Randazzo S."/>
            <person name="Carcy B."/>
            <person name="Debierre-Grockiego F."/>
            <person name="Delbecq S."/>
            <person name="Moubri-Menage K."/>
            <person name="Shams-Eldin H."/>
            <person name="Usmani-Brown S."/>
            <person name="Bringaud F."/>
            <person name="Wincker P."/>
            <person name="Vivares C.P."/>
            <person name="Schwarz R.T."/>
            <person name="Schetters T.P."/>
            <person name="Krause P.J."/>
            <person name="Gorenflot A."/>
            <person name="Berry V."/>
            <person name="Barbe V."/>
            <person name="Ben Mamoun C."/>
        </authorList>
    </citation>
    <scope>NUCLEOTIDE SEQUENCE [LARGE SCALE GENOMIC DNA]</scope>
    <source>
        <strain evidence="1 2">RI</strain>
    </source>
</reference>
<evidence type="ECO:0000313" key="1">
    <source>
        <dbReference type="EMBL" id="CCF75497.1"/>
    </source>
</evidence>
<proteinExistence type="predicted"/>
<name>I7IHB0_BABMR</name>
<protein>
    <submittedName>
        <fullName evidence="1">Uncharacterized protein</fullName>
    </submittedName>
</protein>
<accession>I7IHB0</accession>